<dbReference type="EMBL" id="JACHCA010000017">
    <property type="protein sequence ID" value="MBB6130845.1"/>
    <property type="molecule type" value="Genomic_DNA"/>
</dbReference>
<dbReference type="AlphaFoldDB" id="A0A841JRC7"/>
<dbReference type="RefSeq" id="WP_183589520.1">
    <property type="nucleotide sequence ID" value="NZ_JACHCA010000017.1"/>
</dbReference>
<protein>
    <submittedName>
        <fullName evidence="2">Uncharacterized protein</fullName>
    </submittedName>
</protein>
<feature type="compositionally biased region" description="Basic and acidic residues" evidence="1">
    <location>
        <begin position="1"/>
        <end position="10"/>
    </location>
</feature>
<evidence type="ECO:0000313" key="3">
    <source>
        <dbReference type="Proteomes" id="UP000548326"/>
    </source>
</evidence>
<reference evidence="2 3" key="1">
    <citation type="submission" date="2020-08" db="EMBL/GenBank/DDBJ databases">
        <title>Genomic Encyclopedia of Type Strains, Phase IV (KMG-V): Genome sequencing to study the core and pangenomes of soil and plant-associated prokaryotes.</title>
        <authorList>
            <person name="Whitman W."/>
        </authorList>
    </citation>
    <scope>NUCLEOTIDE SEQUENCE [LARGE SCALE GENOMIC DNA]</scope>
    <source>
        <strain evidence="2 3">MP601</strain>
    </source>
</reference>
<feature type="region of interest" description="Disordered" evidence="1">
    <location>
        <begin position="1"/>
        <end position="36"/>
    </location>
</feature>
<proteinExistence type="predicted"/>
<name>A0A841JRC7_9SPHI</name>
<organism evidence="2 3">
    <name type="scientific">Mucilaginibacter lappiensis</name>
    <dbReference type="NCBI Taxonomy" id="354630"/>
    <lineage>
        <taxon>Bacteria</taxon>
        <taxon>Pseudomonadati</taxon>
        <taxon>Bacteroidota</taxon>
        <taxon>Sphingobacteriia</taxon>
        <taxon>Sphingobacteriales</taxon>
        <taxon>Sphingobacteriaceae</taxon>
        <taxon>Mucilaginibacter</taxon>
    </lineage>
</organism>
<dbReference type="Proteomes" id="UP000548326">
    <property type="component" value="Unassembled WGS sequence"/>
</dbReference>
<gene>
    <name evidence="2" type="ORF">HDF22_004990</name>
</gene>
<evidence type="ECO:0000313" key="2">
    <source>
        <dbReference type="EMBL" id="MBB6130845.1"/>
    </source>
</evidence>
<accession>A0A841JRC7</accession>
<evidence type="ECO:0000256" key="1">
    <source>
        <dbReference type="SAM" id="MobiDB-lite"/>
    </source>
</evidence>
<feature type="compositionally biased region" description="Polar residues" evidence="1">
    <location>
        <begin position="16"/>
        <end position="28"/>
    </location>
</feature>
<comment type="caution">
    <text evidence="2">The sequence shown here is derived from an EMBL/GenBank/DDBJ whole genome shotgun (WGS) entry which is preliminary data.</text>
</comment>
<sequence length="71" mass="8262">MEELKNRTCEIRAGNQLKNSTNKGGTLTKNKEKPLNNDDNLLNLIAEIVVENMVRKIRHESKQRNEMIKKE</sequence>